<evidence type="ECO:0000313" key="11">
    <source>
        <dbReference type="Proteomes" id="UP000316609"/>
    </source>
</evidence>
<comment type="catalytic activity">
    <reaction evidence="7">
        <text>tRNA(Glu) + L-glutamate + ATP = L-glutamyl-tRNA(Glu) + AMP + diphosphate</text>
        <dbReference type="Rhea" id="RHEA:23540"/>
        <dbReference type="Rhea" id="RHEA-COMP:9663"/>
        <dbReference type="Rhea" id="RHEA-COMP:9680"/>
        <dbReference type="ChEBI" id="CHEBI:29985"/>
        <dbReference type="ChEBI" id="CHEBI:30616"/>
        <dbReference type="ChEBI" id="CHEBI:33019"/>
        <dbReference type="ChEBI" id="CHEBI:78442"/>
        <dbReference type="ChEBI" id="CHEBI:78520"/>
        <dbReference type="ChEBI" id="CHEBI:456215"/>
        <dbReference type="EC" id="6.1.1.17"/>
    </reaction>
</comment>
<name>A0A538TSA4_UNCEI</name>
<evidence type="ECO:0000256" key="4">
    <source>
        <dbReference type="ARBA" id="ARBA00022840"/>
    </source>
</evidence>
<comment type="subunit">
    <text evidence="7">Monomer.</text>
</comment>
<accession>A0A538TSA4</accession>
<evidence type="ECO:0000259" key="9">
    <source>
        <dbReference type="Pfam" id="PF19269"/>
    </source>
</evidence>
<dbReference type="GO" id="GO:0006424">
    <property type="term" value="P:glutamyl-tRNA aminoacylation"/>
    <property type="evidence" value="ECO:0007669"/>
    <property type="project" value="UniProtKB-UniRule"/>
</dbReference>
<dbReference type="InterPro" id="IPR049940">
    <property type="entry name" value="GluQ/Sye"/>
</dbReference>
<dbReference type="InterPro" id="IPR008925">
    <property type="entry name" value="aa_tRNA-synth_I_cd-bd_sf"/>
</dbReference>
<feature type="domain" description="Glutamyl/glutaminyl-tRNA synthetase class Ib catalytic" evidence="8">
    <location>
        <begin position="3"/>
        <end position="319"/>
    </location>
</feature>
<dbReference type="PROSITE" id="PS00178">
    <property type="entry name" value="AA_TRNA_LIGASE_I"/>
    <property type="match status" value="1"/>
</dbReference>
<feature type="short sequence motif" description="'HIGH' region" evidence="7">
    <location>
        <begin position="9"/>
        <end position="19"/>
    </location>
</feature>
<dbReference type="HAMAP" id="MF_00022">
    <property type="entry name" value="Glu_tRNA_synth_type1"/>
    <property type="match status" value="1"/>
</dbReference>
<comment type="caution">
    <text evidence="10">The sequence shown here is derived from an EMBL/GenBank/DDBJ whole genome shotgun (WGS) entry which is preliminary data.</text>
</comment>
<dbReference type="FunFam" id="3.40.50.620:FF:000045">
    <property type="entry name" value="Glutamate--tRNA ligase, mitochondrial"/>
    <property type="match status" value="1"/>
</dbReference>
<dbReference type="InterPro" id="IPR000924">
    <property type="entry name" value="Glu/Gln-tRNA-synth"/>
</dbReference>
<protein>
    <recommendedName>
        <fullName evidence="7">Glutamate--tRNA ligase</fullName>
        <ecNumber evidence="7">6.1.1.17</ecNumber>
    </recommendedName>
    <alternativeName>
        <fullName evidence="7">Glutamyl-tRNA synthetase</fullName>
        <shortName evidence="7">GluRS</shortName>
    </alternativeName>
</protein>
<comment type="caution">
    <text evidence="7">Lacks conserved residue(s) required for the propagation of feature annotation.</text>
</comment>
<dbReference type="InterPro" id="IPR033910">
    <property type="entry name" value="GluRS_core"/>
</dbReference>
<feature type="domain" description="Aminoacyl-tRNA synthetase class I anticodon-binding" evidence="9">
    <location>
        <begin position="337"/>
        <end position="478"/>
    </location>
</feature>
<dbReference type="SUPFAM" id="SSF48163">
    <property type="entry name" value="An anticodon-binding domain of class I aminoacyl-tRNA synthetases"/>
    <property type="match status" value="1"/>
</dbReference>
<feature type="short sequence motif" description="'KMSKS' region" evidence="7">
    <location>
        <begin position="250"/>
        <end position="254"/>
    </location>
</feature>
<evidence type="ECO:0000313" key="10">
    <source>
        <dbReference type="EMBL" id="TMQ66475.1"/>
    </source>
</evidence>
<dbReference type="InterPro" id="IPR014729">
    <property type="entry name" value="Rossmann-like_a/b/a_fold"/>
</dbReference>
<dbReference type="SUPFAM" id="SSF52374">
    <property type="entry name" value="Nucleotidylyl transferase"/>
    <property type="match status" value="1"/>
</dbReference>
<reference evidence="10 11" key="1">
    <citation type="journal article" date="2019" name="Nat. Microbiol.">
        <title>Mediterranean grassland soil C-N compound turnover is dependent on rainfall and depth, and is mediated by genomically divergent microorganisms.</title>
        <authorList>
            <person name="Diamond S."/>
            <person name="Andeer P.F."/>
            <person name="Li Z."/>
            <person name="Crits-Christoph A."/>
            <person name="Burstein D."/>
            <person name="Anantharaman K."/>
            <person name="Lane K.R."/>
            <person name="Thomas B.C."/>
            <person name="Pan C."/>
            <person name="Northen T.R."/>
            <person name="Banfield J.F."/>
        </authorList>
    </citation>
    <scope>NUCLEOTIDE SEQUENCE [LARGE SCALE GENOMIC DNA]</scope>
    <source>
        <strain evidence="10">WS_8</strain>
    </source>
</reference>
<dbReference type="PRINTS" id="PR00987">
    <property type="entry name" value="TRNASYNTHGLU"/>
</dbReference>
<comment type="function">
    <text evidence="7">Catalyzes the attachment of glutamate to tRNA(Glu) in a two-step reaction: glutamate is first activated by ATP to form Glu-AMP and then transferred to the acceptor end of tRNA(Glu).</text>
</comment>
<dbReference type="InterPro" id="IPR004527">
    <property type="entry name" value="Glu-tRNA-ligase_bac/mito"/>
</dbReference>
<proteinExistence type="inferred from homology"/>
<keyword evidence="5 7" id="KW-0648">Protein biosynthesis</keyword>
<keyword evidence="4 7" id="KW-0067">ATP-binding</keyword>
<dbReference type="Pfam" id="PF00749">
    <property type="entry name" value="tRNA-synt_1c"/>
    <property type="match status" value="1"/>
</dbReference>
<evidence type="ECO:0000256" key="6">
    <source>
        <dbReference type="ARBA" id="ARBA00023146"/>
    </source>
</evidence>
<evidence type="ECO:0000256" key="1">
    <source>
        <dbReference type="ARBA" id="ARBA00007894"/>
    </source>
</evidence>
<comment type="similarity">
    <text evidence="1 7">Belongs to the class-I aminoacyl-tRNA synthetase family. Glutamate--tRNA ligase type 1 subfamily.</text>
</comment>
<dbReference type="GO" id="GO:0000049">
    <property type="term" value="F:tRNA binding"/>
    <property type="evidence" value="ECO:0007669"/>
    <property type="project" value="InterPro"/>
</dbReference>
<dbReference type="NCBIfam" id="NF004315">
    <property type="entry name" value="PRK05710.1-4"/>
    <property type="match status" value="1"/>
</dbReference>
<dbReference type="AlphaFoldDB" id="A0A538TSA4"/>
<dbReference type="Proteomes" id="UP000316609">
    <property type="component" value="Unassembled WGS sequence"/>
</dbReference>
<dbReference type="EMBL" id="VBOY01000056">
    <property type="protein sequence ID" value="TMQ66475.1"/>
    <property type="molecule type" value="Genomic_DNA"/>
</dbReference>
<dbReference type="PANTHER" id="PTHR43311:SF2">
    <property type="entry name" value="GLUTAMATE--TRNA LIGASE, MITOCHONDRIAL-RELATED"/>
    <property type="match status" value="1"/>
</dbReference>
<evidence type="ECO:0000256" key="3">
    <source>
        <dbReference type="ARBA" id="ARBA00022741"/>
    </source>
</evidence>
<dbReference type="GO" id="GO:0008270">
    <property type="term" value="F:zinc ion binding"/>
    <property type="evidence" value="ECO:0007669"/>
    <property type="project" value="InterPro"/>
</dbReference>
<dbReference type="GO" id="GO:0005524">
    <property type="term" value="F:ATP binding"/>
    <property type="evidence" value="ECO:0007669"/>
    <property type="project" value="UniProtKB-UniRule"/>
</dbReference>
<dbReference type="InterPro" id="IPR020751">
    <property type="entry name" value="aa-tRNA-synth_I_codon-bd_sub2"/>
</dbReference>
<organism evidence="10 11">
    <name type="scientific">Eiseniibacteriota bacterium</name>
    <dbReference type="NCBI Taxonomy" id="2212470"/>
    <lineage>
        <taxon>Bacteria</taxon>
        <taxon>Candidatus Eiseniibacteriota</taxon>
    </lineage>
</organism>
<dbReference type="GO" id="GO:0004818">
    <property type="term" value="F:glutamate-tRNA ligase activity"/>
    <property type="evidence" value="ECO:0007669"/>
    <property type="project" value="UniProtKB-UniRule"/>
</dbReference>
<evidence type="ECO:0000256" key="5">
    <source>
        <dbReference type="ARBA" id="ARBA00022917"/>
    </source>
</evidence>
<dbReference type="InterPro" id="IPR045462">
    <property type="entry name" value="aa-tRNA-synth_I_cd-bd"/>
</dbReference>
<dbReference type="GO" id="GO:0005829">
    <property type="term" value="C:cytosol"/>
    <property type="evidence" value="ECO:0007669"/>
    <property type="project" value="TreeGrafter"/>
</dbReference>
<dbReference type="InterPro" id="IPR001412">
    <property type="entry name" value="aa-tRNA-synth_I_CS"/>
</dbReference>
<dbReference type="PANTHER" id="PTHR43311">
    <property type="entry name" value="GLUTAMATE--TRNA LIGASE"/>
    <property type="match status" value="1"/>
</dbReference>
<evidence type="ECO:0000259" key="8">
    <source>
        <dbReference type="Pfam" id="PF00749"/>
    </source>
</evidence>
<evidence type="ECO:0000256" key="2">
    <source>
        <dbReference type="ARBA" id="ARBA00022598"/>
    </source>
</evidence>
<keyword evidence="6 7" id="KW-0030">Aminoacyl-tRNA synthetase</keyword>
<dbReference type="InterPro" id="IPR020058">
    <property type="entry name" value="Glu/Gln-tRNA-synth_Ib_cat-dom"/>
</dbReference>
<dbReference type="Gene3D" id="3.40.50.620">
    <property type="entry name" value="HUPs"/>
    <property type="match status" value="1"/>
</dbReference>
<gene>
    <name evidence="7" type="primary">gltX</name>
    <name evidence="10" type="ORF">E6K78_06355</name>
</gene>
<sequence length="490" mass="55104">MSVRVRFAPSPTGHLHVGGARTALFNYLHARRQGGVFVLRIEDTDAARSTDESLAAIFESLEWLGLSWDEGPKVGGAHGPYLQSKRRDRYALHGRSLETAGRAYPCFCSAEDLEERRRAQTARGEPPRYDGRCRSLDPAERQRQMEAGLPRALRFALPESGESVWDDVVRGRVAFRNELLDDFVLLRSDGLPTYNFACVVDDHEMEITDVVRGDDHISNTPRQLLLYEALGWTPPRFAHVPMILGQDGTRLSKRHGATSVAAYRERGFLPEAMVNFLALLGWSYDGQRELFSLAELEQLFRLERVGSNPAIFNVEKLEWLNGQHLRALPEAERVRRVAEFLRARGETGFEMRSPEWQQALVRAIGDRLKTLTDARTYGAFALEETLEVDEAAWAELRERPEVGPRLRALAARVAADREFTLETLERDLRGLAAELGIKAGELIGAARVALTGRKVSPGIFEVLWLLGRDRSVRRLEDAAARWEASPRAGV</sequence>
<feature type="binding site" evidence="7">
    <location>
        <position position="253"/>
    </location>
    <ligand>
        <name>ATP</name>
        <dbReference type="ChEBI" id="CHEBI:30616"/>
    </ligand>
</feature>
<evidence type="ECO:0000256" key="7">
    <source>
        <dbReference type="HAMAP-Rule" id="MF_00022"/>
    </source>
</evidence>
<dbReference type="EC" id="6.1.1.17" evidence="7"/>
<keyword evidence="2 7" id="KW-0436">Ligase</keyword>
<dbReference type="CDD" id="cd00808">
    <property type="entry name" value="GluRS_core"/>
    <property type="match status" value="1"/>
</dbReference>
<dbReference type="Pfam" id="PF19269">
    <property type="entry name" value="Anticodon_2"/>
    <property type="match status" value="1"/>
</dbReference>
<dbReference type="NCBIfam" id="TIGR00464">
    <property type="entry name" value="gltX_bact"/>
    <property type="match status" value="1"/>
</dbReference>
<dbReference type="Gene3D" id="1.10.10.350">
    <property type="match status" value="1"/>
</dbReference>
<keyword evidence="7" id="KW-0963">Cytoplasm</keyword>
<comment type="subcellular location">
    <subcellularLocation>
        <location evidence="7">Cytoplasm</location>
    </subcellularLocation>
</comment>
<keyword evidence="3 7" id="KW-0547">Nucleotide-binding</keyword>